<dbReference type="InterPro" id="IPR014710">
    <property type="entry name" value="RmlC-like_jellyroll"/>
</dbReference>
<protein>
    <recommendedName>
        <fullName evidence="1">Cupin type-2 domain-containing protein</fullName>
    </recommendedName>
</protein>
<evidence type="ECO:0000259" key="1">
    <source>
        <dbReference type="Pfam" id="PF07883"/>
    </source>
</evidence>
<dbReference type="AlphaFoldDB" id="A0A2A5AUX1"/>
<dbReference type="EMBL" id="NVVJ01000045">
    <property type="protein sequence ID" value="PCJ23049.1"/>
    <property type="molecule type" value="Genomic_DNA"/>
</dbReference>
<sequence>MSKIVPVDISNCSFDIHKDLSVSPRERKPGPPTRIDGMTVGIVTMEHSAPHGGEVHPDGDEILYVISGKVRVTGDSAPDAPLELTAGESCIVKAGEWHKVDVVEKTQLLHITPGPNGDHRPVKSK</sequence>
<dbReference type="InterPro" id="IPR013096">
    <property type="entry name" value="Cupin_2"/>
</dbReference>
<evidence type="ECO:0000313" key="2">
    <source>
        <dbReference type="EMBL" id="PCJ23049.1"/>
    </source>
</evidence>
<comment type="caution">
    <text evidence="2">The sequence shown here is derived from an EMBL/GenBank/DDBJ whole genome shotgun (WGS) entry which is preliminary data.</text>
</comment>
<dbReference type="SUPFAM" id="SSF51182">
    <property type="entry name" value="RmlC-like cupins"/>
    <property type="match status" value="1"/>
</dbReference>
<dbReference type="InterPro" id="IPR011051">
    <property type="entry name" value="RmlC_Cupin_sf"/>
</dbReference>
<reference evidence="3" key="1">
    <citation type="submission" date="2017-08" db="EMBL/GenBank/DDBJ databases">
        <title>A dynamic microbial community with high functional redundancy inhabits the cold, oxic subseafloor aquifer.</title>
        <authorList>
            <person name="Tully B.J."/>
            <person name="Wheat C.G."/>
            <person name="Glazer B.T."/>
            <person name="Huber J.A."/>
        </authorList>
    </citation>
    <scope>NUCLEOTIDE SEQUENCE [LARGE SCALE GENOMIC DNA]</scope>
</reference>
<proteinExistence type="predicted"/>
<dbReference type="Pfam" id="PF07883">
    <property type="entry name" value="Cupin_2"/>
    <property type="match status" value="1"/>
</dbReference>
<dbReference type="Proteomes" id="UP000218327">
    <property type="component" value="Unassembled WGS sequence"/>
</dbReference>
<evidence type="ECO:0000313" key="3">
    <source>
        <dbReference type="Proteomes" id="UP000218327"/>
    </source>
</evidence>
<organism evidence="2 3">
    <name type="scientific">SAR86 cluster bacterium</name>
    <dbReference type="NCBI Taxonomy" id="2030880"/>
    <lineage>
        <taxon>Bacteria</taxon>
        <taxon>Pseudomonadati</taxon>
        <taxon>Pseudomonadota</taxon>
        <taxon>Gammaproteobacteria</taxon>
        <taxon>SAR86 cluster</taxon>
    </lineage>
</organism>
<dbReference type="Gene3D" id="2.60.120.10">
    <property type="entry name" value="Jelly Rolls"/>
    <property type="match status" value="1"/>
</dbReference>
<name>A0A2A5AUX1_9GAMM</name>
<gene>
    <name evidence="2" type="ORF">COA96_12675</name>
</gene>
<accession>A0A2A5AUX1</accession>
<feature type="domain" description="Cupin type-2" evidence="1">
    <location>
        <begin position="42"/>
        <end position="104"/>
    </location>
</feature>